<gene>
    <name evidence="1" type="ORF">HPHI1048_LOCUS11372</name>
</gene>
<protein>
    <submittedName>
        <fullName evidence="1">Uncharacterized protein</fullName>
    </submittedName>
</protein>
<name>A0A7S0EIZ5_9CRYP</name>
<dbReference type="EMBL" id="HBEO01016678">
    <property type="protein sequence ID" value="CAD8485780.1"/>
    <property type="molecule type" value="Transcribed_RNA"/>
</dbReference>
<evidence type="ECO:0000313" key="1">
    <source>
        <dbReference type="EMBL" id="CAD8485780.1"/>
    </source>
</evidence>
<organism evidence="1">
    <name type="scientific">Hanusia phi</name>
    <dbReference type="NCBI Taxonomy" id="3032"/>
    <lineage>
        <taxon>Eukaryota</taxon>
        <taxon>Cryptophyceae</taxon>
        <taxon>Pyrenomonadales</taxon>
        <taxon>Geminigeraceae</taxon>
        <taxon>Hanusia</taxon>
    </lineage>
</organism>
<dbReference type="AlphaFoldDB" id="A0A7S0EIZ5"/>
<reference evidence="1" key="1">
    <citation type="submission" date="2021-01" db="EMBL/GenBank/DDBJ databases">
        <authorList>
            <person name="Corre E."/>
            <person name="Pelletier E."/>
            <person name="Niang G."/>
            <person name="Scheremetjew M."/>
            <person name="Finn R."/>
            <person name="Kale V."/>
            <person name="Holt S."/>
            <person name="Cochrane G."/>
            <person name="Meng A."/>
            <person name="Brown T."/>
            <person name="Cohen L."/>
        </authorList>
    </citation>
    <scope>NUCLEOTIDE SEQUENCE</scope>
    <source>
        <strain evidence="1">CCMP325</strain>
    </source>
</reference>
<accession>A0A7S0EIZ5</accession>
<proteinExistence type="predicted"/>
<sequence>MLRGAIAEVADEVVTTVGTETGEVAIVMAMAMAMATAEGVEEEMTTTVAVEEEVGKIVKETGKDMEEGVDMAAEMAVVDMVTVAMEAATAVEEGDMMVAAVVTTAVVAVTTVVVAATTAVVAAEDMVVTVKAVTTRVDMTILAAMADREGAATMIETNITELLNDCSHAMCSRNGLRYSSNFYICIKVFLP</sequence>